<sequence>MSPSDSTERIVPVVESYGRWAKTYDTAENFLQKVDDELVAAVLGSLSASLPMKRIVDLGCGTGRNTEKLLSVKGVETVVGLDLTAQMLEAAQWRDAVAKGVQDGRLVLDVWDVKGHMPVPDCLLGEGRADGVICTLVLEHLSSLDEFFHRTRQLLQPRPGSWVFITNMHPDLGQTGGANFIDEDGKLTWTEKHVWSAQDVVDAAGREGLEAITGVGDDGTGVWTRTVRDEEHVSKIGAGSAKWIGKNVLFGVVLRTL</sequence>
<protein>
    <submittedName>
        <fullName evidence="2">Methyltransf-25 domain-containing protein</fullName>
    </submittedName>
</protein>
<dbReference type="CDD" id="cd02440">
    <property type="entry name" value="AdoMet_MTases"/>
    <property type="match status" value="1"/>
</dbReference>
<evidence type="ECO:0000313" key="2">
    <source>
        <dbReference type="EMBL" id="KAF7314920.1"/>
    </source>
</evidence>
<dbReference type="OrthoDB" id="66144at2759"/>
<dbReference type="AlphaFoldDB" id="A0A8H6TFQ7"/>
<dbReference type="Pfam" id="PF08242">
    <property type="entry name" value="Methyltransf_12"/>
    <property type="match status" value="1"/>
</dbReference>
<dbReference type="PANTHER" id="PTHR43464:SF52">
    <property type="entry name" value="PUTATIVE-RELATED"/>
    <property type="match status" value="1"/>
</dbReference>
<organism evidence="2 3">
    <name type="scientific">Mycena indigotica</name>
    <dbReference type="NCBI Taxonomy" id="2126181"/>
    <lineage>
        <taxon>Eukaryota</taxon>
        <taxon>Fungi</taxon>
        <taxon>Dikarya</taxon>
        <taxon>Basidiomycota</taxon>
        <taxon>Agaricomycotina</taxon>
        <taxon>Agaricomycetes</taxon>
        <taxon>Agaricomycetidae</taxon>
        <taxon>Agaricales</taxon>
        <taxon>Marasmiineae</taxon>
        <taxon>Mycenaceae</taxon>
        <taxon>Mycena</taxon>
    </lineage>
</organism>
<proteinExistence type="predicted"/>
<accession>A0A8H6TFQ7</accession>
<dbReference type="EMBL" id="JACAZF010000001">
    <property type="protein sequence ID" value="KAF7314920.1"/>
    <property type="molecule type" value="Genomic_DNA"/>
</dbReference>
<dbReference type="GeneID" id="59339549"/>
<dbReference type="Gene3D" id="3.40.50.150">
    <property type="entry name" value="Vaccinia Virus protein VP39"/>
    <property type="match status" value="1"/>
</dbReference>
<dbReference type="GO" id="GO:0010420">
    <property type="term" value="F:polyprenyldihydroxybenzoate methyltransferase activity"/>
    <property type="evidence" value="ECO:0007669"/>
    <property type="project" value="TreeGrafter"/>
</dbReference>
<dbReference type="RefSeq" id="XP_037224943.1">
    <property type="nucleotide sequence ID" value="XM_037357033.1"/>
</dbReference>
<feature type="domain" description="Methyltransferase type 12" evidence="1">
    <location>
        <begin position="56"/>
        <end position="157"/>
    </location>
</feature>
<reference evidence="2" key="1">
    <citation type="submission" date="2020-05" db="EMBL/GenBank/DDBJ databases">
        <title>Mycena genomes resolve the evolution of fungal bioluminescence.</title>
        <authorList>
            <person name="Tsai I.J."/>
        </authorList>
    </citation>
    <scope>NUCLEOTIDE SEQUENCE</scope>
    <source>
        <strain evidence="2">171206Taipei</strain>
    </source>
</reference>
<gene>
    <name evidence="2" type="ORF">MIND_00005900</name>
</gene>
<dbReference type="InterPro" id="IPR013217">
    <property type="entry name" value="Methyltransf_12"/>
</dbReference>
<evidence type="ECO:0000313" key="3">
    <source>
        <dbReference type="Proteomes" id="UP000636479"/>
    </source>
</evidence>
<dbReference type="SUPFAM" id="SSF53335">
    <property type="entry name" value="S-adenosyl-L-methionine-dependent methyltransferases"/>
    <property type="match status" value="1"/>
</dbReference>
<dbReference type="Proteomes" id="UP000636479">
    <property type="component" value="Unassembled WGS sequence"/>
</dbReference>
<name>A0A8H6TFQ7_9AGAR</name>
<evidence type="ECO:0000259" key="1">
    <source>
        <dbReference type="Pfam" id="PF08242"/>
    </source>
</evidence>
<keyword evidence="3" id="KW-1185">Reference proteome</keyword>
<dbReference type="PANTHER" id="PTHR43464">
    <property type="entry name" value="METHYLTRANSFERASE"/>
    <property type="match status" value="1"/>
</dbReference>
<dbReference type="InterPro" id="IPR029063">
    <property type="entry name" value="SAM-dependent_MTases_sf"/>
</dbReference>
<comment type="caution">
    <text evidence="2">The sequence shown here is derived from an EMBL/GenBank/DDBJ whole genome shotgun (WGS) entry which is preliminary data.</text>
</comment>